<dbReference type="STRING" id="1089455.MOPEL_029_01200"/>
<feature type="region of interest" description="Disordered" evidence="1">
    <location>
        <begin position="35"/>
        <end position="65"/>
    </location>
</feature>
<dbReference type="EMBL" id="BAFE01000027">
    <property type="protein sequence ID" value="GAB47839.1"/>
    <property type="molecule type" value="Genomic_DNA"/>
</dbReference>
<dbReference type="eggNOG" id="ENOG5033BD3">
    <property type="taxonomic scope" value="Bacteria"/>
</dbReference>
<feature type="compositionally biased region" description="Basic and acidic residues" evidence="1">
    <location>
        <begin position="53"/>
        <end position="65"/>
    </location>
</feature>
<proteinExistence type="predicted"/>
<comment type="caution">
    <text evidence="2">The sequence shown here is derived from an EMBL/GenBank/DDBJ whole genome shotgun (WGS) entry which is preliminary data.</text>
</comment>
<accession>H5UQ34</accession>
<dbReference type="OrthoDB" id="3268477at2"/>
<reference evidence="2 3" key="1">
    <citation type="submission" date="2012-02" db="EMBL/GenBank/DDBJ databases">
        <title>Whole genome shotgun sequence of Mobilicoccus pelagius NBRC 104925.</title>
        <authorList>
            <person name="Yoshida Y."/>
            <person name="Hosoyama A."/>
            <person name="Tsuchikane K."/>
            <person name="Katsumata H."/>
            <person name="Yamazaki S."/>
            <person name="Fujita N."/>
        </authorList>
    </citation>
    <scope>NUCLEOTIDE SEQUENCE [LARGE SCALE GENOMIC DNA]</scope>
    <source>
        <strain evidence="2 3">NBRC 104925</strain>
    </source>
</reference>
<evidence type="ECO:0000256" key="1">
    <source>
        <dbReference type="SAM" id="MobiDB-lite"/>
    </source>
</evidence>
<dbReference type="Proteomes" id="UP000004367">
    <property type="component" value="Unassembled WGS sequence"/>
</dbReference>
<protein>
    <recommendedName>
        <fullName evidence="4">Methionine aminopeptidase</fullName>
    </recommendedName>
</protein>
<dbReference type="AlphaFoldDB" id="H5UQ34"/>
<name>H5UQ34_9MICO</name>
<evidence type="ECO:0008006" key="4">
    <source>
        <dbReference type="Google" id="ProtNLM"/>
    </source>
</evidence>
<sequence>MSFWFNIKTHQVEDDEHTSPKENLLGPYPTREAAQNALQSTADRTAAWEEEERLEREAKEKEKEF</sequence>
<dbReference type="RefSeq" id="WP_009481737.1">
    <property type="nucleotide sequence ID" value="NZ_BAFE01000027.1"/>
</dbReference>
<evidence type="ECO:0000313" key="3">
    <source>
        <dbReference type="Proteomes" id="UP000004367"/>
    </source>
</evidence>
<keyword evidence="3" id="KW-1185">Reference proteome</keyword>
<evidence type="ECO:0000313" key="2">
    <source>
        <dbReference type="EMBL" id="GAB47839.1"/>
    </source>
</evidence>
<gene>
    <name evidence="2" type="ORF">MOPEL_029_01200</name>
</gene>
<organism evidence="2 3">
    <name type="scientific">Mobilicoccus pelagius NBRC 104925</name>
    <dbReference type="NCBI Taxonomy" id="1089455"/>
    <lineage>
        <taxon>Bacteria</taxon>
        <taxon>Bacillati</taxon>
        <taxon>Actinomycetota</taxon>
        <taxon>Actinomycetes</taxon>
        <taxon>Micrococcales</taxon>
        <taxon>Dermatophilaceae</taxon>
        <taxon>Mobilicoccus</taxon>
    </lineage>
</organism>